<evidence type="ECO:0000313" key="2">
    <source>
        <dbReference type="Proteomes" id="UP000050761"/>
    </source>
</evidence>
<sequence>MNLRDYMSNNEELNQFIKKQEESEVEEHAKILGLCWNTRTDELALKLPQVTYDESIIWTKRKVLQKVASVHDPFGWVTPVTLVGKMFIQKLWTEKITWDEVLPEDCHEEWITIIKSWTTSSIKFPRLFLSKGDSDKKYDIHIFTDASQGAYAAVSYLVEMNGKQPTRTSLLVTKSRLTPTKLTMTIPKLELAAVVIGAKLLHYLREELGIQLHRQFIWTDSKVALSWTQSEKNLPVFIRNRVRTIKRLVPEATILHVPGTLNPADIASRGCTIEHLKKHKMWWDGPEFLLREESEWPQDRNEINQEIQFVTFTTPEQRPQFLSVIQSHTPGPRTWMKDPGVTQYLEEIHIKNENYVLQ</sequence>
<evidence type="ECO:0000313" key="3">
    <source>
        <dbReference type="WBParaSite" id="HPBE_0002463201-mRNA-1"/>
    </source>
</evidence>
<dbReference type="OrthoDB" id="5863270at2759"/>
<gene>
    <name evidence="1" type="ORF">HPBE_LOCUS24631</name>
</gene>
<dbReference type="InterPro" id="IPR043502">
    <property type="entry name" value="DNA/RNA_pol_sf"/>
</dbReference>
<evidence type="ECO:0000313" key="1">
    <source>
        <dbReference type="EMBL" id="VDP46347.1"/>
    </source>
</evidence>
<dbReference type="InterPro" id="IPR008042">
    <property type="entry name" value="Retrotrans_Pao"/>
</dbReference>
<dbReference type="EMBL" id="UZAH01036614">
    <property type="protein sequence ID" value="VDP46347.1"/>
    <property type="molecule type" value="Genomic_DNA"/>
</dbReference>
<dbReference type="Pfam" id="PF05380">
    <property type="entry name" value="Peptidase_A17"/>
    <property type="match status" value="1"/>
</dbReference>
<dbReference type="Proteomes" id="UP000050761">
    <property type="component" value="Unassembled WGS sequence"/>
</dbReference>
<dbReference type="AlphaFoldDB" id="A0A183GPL2"/>
<name>A0A183GPL2_HELPZ</name>
<reference evidence="3" key="2">
    <citation type="submission" date="2019-09" db="UniProtKB">
        <authorList>
            <consortium name="WormBaseParasite"/>
        </authorList>
    </citation>
    <scope>IDENTIFICATION</scope>
</reference>
<accession>A0A183GPL2</accession>
<dbReference type="WBParaSite" id="HPBE_0002463201-mRNA-1">
    <property type="protein sequence ID" value="HPBE_0002463201-mRNA-1"/>
    <property type="gene ID" value="HPBE_0002463201"/>
</dbReference>
<dbReference type="PANTHER" id="PTHR47331">
    <property type="entry name" value="PHD-TYPE DOMAIN-CONTAINING PROTEIN"/>
    <property type="match status" value="1"/>
</dbReference>
<keyword evidence="2" id="KW-1185">Reference proteome</keyword>
<accession>A0A3P8D4U8</accession>
<protein>
    <submittedName>
        <fullName evidence="3">Integrase catalytic domain-containing protein</fullName>
    </submittedName>
</protein>
<proteinExistence type="predicted"/>
<dbReference type="SUPFAM" id="SSF56672">
    <property type="entry name" value="DNA/RNA polymerases"/>
    <property type="match status" value="1"/>
</dbReference>
<reference evidence="1 2" key="1">
    <citation type="submission" date="2018-11" db="EMBL/GenBank/DDBJ databases">
        <authorList>
            <consortium name="Pathogen Informatics"/>
        </authorList>
    </citation>
    <scope>NUCLEOTIDE SEQUENCE [LARGE SCALE GENOMIC DNA]</scope>
</reference>
<organism evidence="2 3">
    <name type="scientific">Heligmosomoides polygyrus</name>
    <name type="common">Parasitic roundworm</name>
    <dbReference type="NCBI Taxonomy" id="6339"/>
    <lineage>
        <taxon>Eukaryota</taxon>
        <taxon>Metazoa</taxon>
        <taxon>Ecdysozoa</taxon>
        <taxon>Nematoda</taxon>
        <taxon>Chromadorea</taxon>
        <taxon>Rhabditida</taxon>
        <taxon>Rhabditina</taxon>
        <taxon>Rhabditomorpha</taxon>
        <taxon>Strongyloidea</taxon>
        <taxon>Heligmosomidae</taxon>
        <taxon>Heligmosomoides</taxon>
    </lineage>
</organism>